<gene>
    <name evidence="2" type="ORF">GUJ93_ZPchr0010g8212</name>
</gene>
<sequence length="367" mass="40707">MLAVARRRLLLFPVPLRFFSVASTTAEQTVSYLVSTCGLSPAEAARAAASVRVASPGSTGNADAVLALFRRYGFTEADITNTVRMFPIVLASDPDKTLQPKLDFLASVGVTTPLFGRLVSISPIILHRRIEAHLVPLFDSLREILGSDSNIVTVLRKIPFILRYPHKDILLSVATLRDVHGISPSELSKLIALKPGVVLQCPDRINEIVQVIENVGVEPGNPMFVYMFAILSRMKAPTLENKFAVFRSFGFDKDDVNVMLRRYPGSMAVSEEKIKKTVAFLIGKAGLSREEIVRYPNTLALSLDSHCRRCAVFAVLRREGKPVAKHRLPSALHVSKAQFEEMYVLRHHQDVPDVSRAFRGEIPFEGF</sequence>
<evidence type="ECO:0000313" key="3">
    <source>
        <dbReference type="Proteomes" id="UP000729402"/>
    </source>
</evidence>
<name>A0A8J5WAE7_ZIZPA</name>
<dbReference type="GO" id="GO:0003676">
    <property type="term" value="F:nucleic acid binding"/>
    <property type="evidence" value="ECO:0007669"/>
    <property type="project" value="InterPro"/>
</dbReference>
<dbReference type="InterPro" id="IPR003690">
    <property type="entry name" value="MTERF"/>
</dbReference>
<feature type="chain" id="PRO_5035178785" evidence="1">
    <location>
        <begin position="27"/>
        <end position="367"/>
    </location>
</feature>
<protein>
    <submittedName>
        <fullName evidence="2">Uncharacterized protein</fullName>
    </submittedName>
</protein>
<keyword evidence="1" id="KW-0732">Signal</keyword>
<evidence type="ECO:0000256" key="1">
    <source>
        <dbReference type="SAM" id="SignalP"/>
    </source>
</evidence>
<keyword evidence="3" id="KW-1185">Reference proteome</keyword>
<evidence type="ECO:0000313" key="2">
    <source>
        <dbReference type="EMBL" id="KAG8085580.1"/>
    </source>
</evidence>
<dbReference type="EMBL" id="JAAALK010000082">
    <property type="protein sequence ID" value="KAG8085580.1"/>
    <property type="molecule type" value="Genomic_DNA"/>
</dbReference>
<proteinExistence type="predicted"/>
<dbReference type="PANTHER" id="PTHR13068">
    <property type="entry name" value="CGI-12 PROTEIN-RELATED"/>
    <property type="match status" value="1"/>
</dbReference>
<reference evidence="2" key="2">
    <citation type="submission" date="2021-02" db="EMBL/GenBank/DDBJ databases">
        <authorList>
            <person name="Kimball J.A."/>
            <person name="Haas M.W."/>
            <person name="Macchietto M."/>
            <person name="Kono T."/>
            <person name="Duquette J."/>
            <person name="Shao M."/>
        </authorList>
    </citation>
    <scope>NUCLEOTIDE SEQUENCE</scope>
    <source>
        <tissue evidence="2">Fresh leaf tissue</tissue>
    </source>
</reference>
<dbReference type="AlphaFoldDB" id="A0A8J5WAE7"/>
<dbReference type="SMART" id="SM00733">
    <property type="entry name" value="Mterf"/>
    <property type="match status" value="5"/>
</dbReference>
<dbReference type="Pfam" id="PF02536">
    <property type="entry name" value="mTERF"/>
    <property type="match status" value="1"/>
</dbReference>
<dbReference type="Proteomes" id="UP000729402">
    <property type="component" value="Unassembled WGS sequence"/>
</dbReference>
<reference evidence="2" key="1">
    <citation type="journal article" date="2021" name="bioRxiv">
        <title>Whole Genome Assembly and Annotation of Northern Wild Rice, Zizania palustris L., Supports a Whole Genome Duplication in the Zizania Genus.</title>
        <authorList>
            <person name="Haas M."/>
            <person name="Kono T."/>
            <person name="Macchietto M."/>
            <person name="Millas R."/>
            <person name="McGilp L."/>
            <person name="Shao M."/>
            <person name="Duquette J."/>
            <person name="Hirsch C.N."/>
            <person name="Kimball J."/>
        </authorList>
    </citation>
    <scope>NUCLEOTIDE SEQUENCE</scope>
    <source>
        <tissue evidence="2">Fresh leaf tissue</tissue>
    </source>
</reference>
<dbReference type="OrthoDB" id="637682at2759"/>
<comment type="caution">
    <text evidence="2">The sequence shown here is derived from an EMBL/GenBank/DDBJ whole genome shotgun (WGS) entry which is preliminary data.</text>
</comment>
<organism evidence="2 3">
    <name type="scientific">Zizania palustris</name>
    <name type="common">Northern wild rice</name>
    <dbReference type="NCBI Taxonomy" id="103762"/>
    <lineage>
        <taxon>Eukaryota</taxon>
        <taxon>Viridiplantae</taxon>
        <taxon>Streptophyta</taxon>
        <taxon>Embryophyta</taxon>
        <taxon>Tracheophyta</taxon>
        <taxon>Spermatophyta</taxon>
        <taxon>Magnoliopsida</taxon>
        <taxon>Liliopsida</taxon>
        <taxon>Poales</taxon>
        <taxon>Poaceae</taxon>
        <taxon>BOP clade</taxon>
        <taxon>Oryzoideae</taxon>
        <taxon>Oryzeae</taxon>
        <taxon>Zizaniinae</taxon>
        <taxon>Zizania</taxon>
    </lineage>
</organism>
<accession>A0A8J5WAE7</accession>
<dbReference type="PANTHER" id="PTHR13068:SF202">
    <property type="entry name" value="OS05G0413000 PROTEIN"/>
    <property type="match status" value="1"/>
</dbReference>
<feature type="signal peptide" evidence="1">
    <location>
        <begin position="1"/>
        <end position="26"/>
    </location>
</feature>